<dbReference type="PANTHER" id="PTHR39083">
    <property type="entry name" value="CYCLIC DI-GMP-BINDING PROTEIN"/>
    <property type="match status" value="1"/>
</dbReference>
<dbReference type="GO" id="GO:0005886">
    <property type="term" value="C:plasma membrane"/>
    <property type="evidence" value="ECO:0007669"/>
    <property type="project" value="UniProtKB-SubCell"/>
</dbReference>
<name>A0A1Q9AM57_9HYPH</name>
<organism evidence="7 8">
    <name type="scientific">Xaviernesmea rhizosphaerae</name>
    <dbReference type="NCBI Taxonomy" id="1672749"/>
    <lineage>
        <taxon>Bacteria</taxon>
        <taxon>Pseudomonadati</taxon>
        <taxon>Pseudomonadota</taxon>
        <taxon>Alphaproteobacteria</taxon>
        <taxon>Hyphomicrobiales</taxon>
        <taxon>Rhizobiaceae</taxon>
        <taxon>Rhizobium/Agrobacterium group</taxon>
        <taxon>Xaviernesmea</taxon>
    </lineage>
</organism>
<keyword evidence="4 6" id="KW-1133">Transmembrane helix</keyword>
<evidence type="ECO:0000313" key="7">
    <source>
        <dbReference type="EMBL" id="OLP56456.1"/>
    </source>
</evidence>
<comment type="subcellular location">
    <subcellularLocation>
        <location evidence="6">Cell inner membrane</location>
    </subcellularLocation>
    <subcellularLocation>
        <location evidence="1">Cell membrane</location>
        <topology evidence="1">Single-pass membrane protein</topology>
    </subcellularLocation>
</comment>
<accession>A0A1Q9AM57</accession>
<dbReference type="AlphaFoldDB" id="A0A1Q9AM57"/>
<dbReference type="GO" id="GO:0030244">
    <property type="term" value="P:cellulose biosynthetic process"/>
    <property type="evidence" value="ECO:0007669"/>
    <property type="project" value="UniProtKB-KW"/>
</dbReference>
<keyword evidence="5 6" id="KW-0472">Membrane</keyword>
<evidence type="ECO:0000256" key="5">
    <source>
        <dbReference type="ARBA" id="ARBA00023136"/>
    </source>
</evidence>
<dbReference type="PANTHER" id="PTHR39083:SF1">
    <property type="entry name" value="CYCLIC DI-GMP-BINDING PROTEIN"/>
    <property type="match status" value="1"/>
</dbReference>
<dbReference type="Gene3D" id="2.60.120.260">
    <property type="entry name" value="Galactose-binding domain-like"/>
    <property type="match status" value="2"/>
</dbReference>
<dbReference type="EMBL" id="MKIO01000021">
    <property type="protein sequence ID" value="OLP56456.1"/>
    <property type="molecule type" value="Genomic_DNA"/>
</dbReference>
<comment type="subunit">
    <text evidence="6">Tightly associated with the cellulose synthase catalytic subunit.</text>
</comment>
<feature type="transmembrane region" description="Helical" evidence="6">
    <location>
        <begin position="750"/>
        <end position="773"/>
    </location>
</feature>
<keyword evidence="3 6" id="KW-0812">Transmembrane</keyword>
<comment type="similarity">
    <text evidence="6">Belongs to the AcsB/BcsB family.</text>
</comment>
<sequence length="780" mass="83039">MFRFSASSALLLSSIALATLAGPARADTISPFRFKSAGQVAQPAPAQAPALPALDNGDLRRIAASRYGLFFGGEFAGRTLPFFALPDEASSSTKLVLTAQTSISAAPERSRMIVKINGTEIGTSALRAGDPRRMVFDVPAGVIQPGYNAISMEVDHRHRVDCSIDATYELWTQVDPAQSGFVFNALPRTALSLVDLMPLSGLADGRTNLRIVLPSGATMSDHDRALKAVQALTILGNFNHPHVEFANKPGTGPGIDLIIGTQADLKPLLGANSPALTSSETVSVEPGDTAERKRLILTGANAGEIEERLARFIRTAGAEQPVGTPEGLAALANTRGRLLTPGEKVTLAELGYNTKRFDGRFTSNQVNFTMPADFYPGDYASMYFHMSALYVGGLAPDAALTVKANDKVVATISLSSAREGAIRDQRLPIPFNALRPGQNTLKIEARLPSRLDAACESVDKASSSVRLAIDERSYLDMQNYARIGRYPDIGVLTSGLINDATAGTNPATTLLVPGYDRRGMDAAATFAAKLAYASNQVKPLQYASILPPLDNSNVIAFGAFDTLPSELTTRMRLDLVNLRAATSGRPQLLEIAALQPTAIRSDAQDGTIGALLDKPLEKVGSFAGRLQGKIQDAADTLDISRLRVMMGAESGNRRFAPAANAALVVAQDVGKNGGLWTVVAARDMDSLTARTDTLTDINLWNKLGGAVQSFSETGEMLQQQISPREQMFQTQPLTFSNARLVAAGWLANNAAFYIAALLIAAILLGIGTFMMLISGRRPHG</sequence>
<comment type="function">
    <text evidence="6">Binds the cellulose synthase activator, bis-(3'-5') cyclic diguanylic acid (c-di-GMP).</text>
</comment>
<evidence type="ECO:0000256" key="3">
    <source>
        <dbReference type="ARBA" id="ARBA00022692"/>
    </source>
</evidence>
<dbReference type="Pfam" id="PF03170">
    <property type="entry name" value="BcsB"/>
    <property type="match status" value="1"/>
</dbReference>
<comment type="pathway">
    <text evidence="6">Glycan metabolism; bacterial cellulose biosynthesis.</text>
</comment>
<evidence type="ECO:0000313" key="8">
    <source>
        <dbReference type="Proteomes" id="UP000186143"/>
    </source>
</evidence>
<keyword evidence="6" id="KW-0997">Cell inner membrane</keyword>
<keyword evidence="2 6" id="KW-1003">Cell membrane</keyword>
<evidence type="ECO:0000256" key="1">
    <source>
        <dbReference type="ARBA" id="ARBA00004162"/>
    </source>
</evidence>
<evidence type="ECO:0000256" key="6">
    <source>
        <dbReference type="RuleBase" id="RU365021"/>
    </source>
</evidence>
<dbReference type="Proteomes" id="UP000186143">
    <property type="component" value="Unassembled WGS sequence"/>
</dbReference>
<gene>
    <name evidence="7" type="ORF">BJF92_10065</name>
</gene>
<keyword evidence="6" id="KW-0732">Signal</keyword>
<evidence type="ECO:0000256" key="2">
    <source>
        <dbReference type="ARBA" id="ARBA00022475"/>
    </source>
</evidence>
<proteinExistence type="inferred from homology"/>
<dbReference type="InterPro" id="IPR018513">
    <property type="entry name" value="Cell_synthase_bac"/>
</dbReference>
<evidence type="ECO:0000256" key="4">
    <source>
        <dbReference type="ARBA" id="ARBA00022989"/>
    </source>
</evidence>
<dbReference type="UniPathway" id="UPA00694"/>
<reference evidence="7 8" key="1">
    <citation type="submission" date="2016-09" db="EMBL/GenBank/DDBJ databases">
        <title>Rhizobium sp. nov., a novel species isolated from the rice rhizosphere.</title>
        <authorList>
            <person name="Zhao J."/>
            <person name="Zhang X."/>
        </authorList>
    </citation>
    <scope>NUCLEOTIDE SEQUENCE [LARGE SCALE GENOMIC DNA]</scope>
    <source>
        <strain evidence="7 8">MH17</strain>
    </source>
</reference>
<protein>
    <recommendedName>
        <fullName evidence="6">Cyclic di-GMP-binding protein</fullName>
    </recommendedName>
    <alternativeName>
        <fullName evidence="6">Cellulose synthase regulatory subunit</fullName>
    </alternativeName>
</protein>
<keyword evidence="6" id="KW-0135">Cellulose biosynthesis</keyword>
<feature type="chain" id="PRO_5015213691" description="Cyclic di-GMP-binding protein" evidence="6">
    <location>
        <begin position="27"/>
        <end position="780"/>
    </location>
</feature>
<dbReference type="RefSeq" id="WP_075633472.1">
    <property type="nucleotide sequence ID" value="NZ_MKIO01000021.1"/>
</dbReference>
<dbReference type="STRING" id="1672749.BJF92_10065"/>
<dbReference type="GO" id="GO:0006011">
    <property type="term" value="P:UDP-alpha-D-glucose metabolic process"/>
    <property type="evidence" value="ECO:0007669"/>
    <property type="project" value="InterPro"/>
</dbReference>
<dbReference type="OrthoDB" id="7615145at2"/>
<keyword evidence="6" id="KW-0973">c-di-GMP</keyword>
<feature type="signal peptide" evidence="6">
    <location>
        <begin position="1"/>
        <end position="26"/>
    </location>
</feature>
<comment type="caution">
    <text evidence="7">The sequence shown here is derived from an EMBL/GenBank/DDBJ whole genome shotgun (WGS) entry which is preliminary data.</text>
</comment>